<organism evidence="6 7">
    <name type="scientific">Paeniroseomonas aquatica</name>
    <dbReference type="NCBI Taxonomy" id="373043"/>
    <lineage>
        <taxon>Bacteria</taxon>
        <taxon>Pseudomonadati</taxon>
        <taxon>Pseudomonadota</taxon>
        <taxon>Alphaproteobacteria</taxon>
        <taxon>Acetobacterales</taxon>
        <taxon>Acetobacteraceae</taxon>
        <taxon>Paeniroseomonas</taxon>
    </lineage>
</organism>
<keyword evidence="4" id="KW-0411">Iron-sulfur</keyword>
<dbReference type="PROSITE" id="PS51296">
    <property type="entry name" value="RIESKE"/>
    <property type="match status" value="1"/>
</dbReference>
<evidence type="ECO:0000256" key="1">
    <source>
        <dbReference type="ARBA" id="ARBA00022714"/>
    </source>
</evidence>
<evidence type="ECO:0000256" key="3">
    <source>
        <dbReference type="ARBA" id="ARBA00023004"/>
    </source>
</evidence>
<keyword evidence="1" id="KW-0001">2Fe-2S</keyword>
<gene>
    <name evidence="6" type="ORF">QWZ14_24345</name>
</gene>
<dbReference type="CDD" id="cd03467">
    <property type="entry name" value="Rieske"/>
    <property type="match status" value="1"/>
</dbReference>
<proteinExistence type="predicted"/>
<keyword evidence="2" id="KW-0479">Metal-binding</keyword>
<dbReference type="InterPro" id="IPR017941">
    <property type="entry name" value="Rieske_2Fe-2S"/>
</dbReference>
<dbReference type="Gene3D" id="2.102.10.10">
    <property type="entry name" value="Rieske [2Fe-2S] iron-sulphur domain"/>
    <property type="match status" value="1"/>
</dbReference>
<sequence>MMVDAAVGADERVLCREDEIAEGAARGFPAAPGGFTGLFAVRKAGQVMVYVNSCPHIGLPLEPLPHRFLDTRKTHIICSVHGARFRIEDGVCITGPCVGQELEAVPSRVVDGLLVVPADAGV</sequence>
<reference evidence="7" key="1">
    <citation type="journal article" date="2019" name="Int. J. Syst. Evol. Microbiol.">
        <title>The Global Catalogue of Microorganisms (GCM) 10K type strain sequencing project: providing services to taxonomists for standard genome sequencing and annotation.</title>
        <authorList>
            <consortium name="The Broad Institute Genomics Platform"/>
            <consortium name="The Broad Institute Genome Sequencing Center for Infectious Disease"/>
            <person name="Wu L."/>
            <person name="Ma J."/>
        </authorList>
    </citation>
    <scope>NUCLEOTIDE SEQUENCE [LARGE SCALE GENOMIC DNA]</scope>
    <source>
        <strain evidence="7">CECT 7131</strain>
    </source>
</reference>
<protein>
    <submittedName>
        <fullName evidence="6">Rieske 2Fe-2S domain-containing protein</fullName>
    </submittedName>
</protein>
<dbReference type="SUPFAM" id="SSF50022">
    <property type="entry name" value="ISP domain"/>
    <property type="match status" value="1"/>
</dbReference>
<accession>A0ABT8AD79</accession>
<evidence type="ECO:0000256" key="2">
    <source>
        <dbReference type="ARBA" id="ARBA00022723"/>
    </source>
</evidence>
<dbReference type="PANTHER" id="PTHR40261:SF1">
    <property type="entry name" value="RIESKE DOMAIN-CONTAINING PROTEIN"/>
    <property type="match status" value="1"/>
</dbReference>
<evidence type="ECO:0000313" key="7">
    <source>
        <dbReference type="Proteomes" id="UP001529369"/>
    </source>
</evidence>
<evidence type="ECO:0000256" key="4">
    <source>
        <dbReference type="ARBA" id="ARBA00023014"/>
    </source>
</evidence>
<keyword evidence="7" id="KW-1185">Reference proteome</keyword>
<dbReference type="Proteomes" id="UP001529369">
    <property type="component" value="Unassembled WGS sequence"/>
</dbReference>
<name>A0ABT8AD79_9PROT</name>
<comment type="caution">
    <text evidence="6">The sequence shown here is derived from an EMBL/GenBank/DDBJ whole genome shotgun (WGS) entry which is preliminary data.</text>
</comment>
<evidence type="ECO:0000259" key="5">
    <source>
        <dbReference type="PROSITE" id="PS51296"/>
    </source>
</evidence>
<dbReference type="EMBL" id="JAUFPN010000194">
    <property type="protein sequence ID" value="MDN3567521.1"/>
    <property type="molecule type" value="Genomic_DNA"/>
</dbReference>
<keyword evidence="3" id="KW-0408">Iron</keyword>
<dbReference type="Pfam" id="PF00355">
    <property type="entry name" value="Rieske"/>
    <property type="match status" value="1"/>
</dbReference>
<dbReference type="RefSeq" id="WP_290319563.1">
    <property type="nucleotide sequence ID" value="NZ_JAUFPN010000194.1"/>
</dbReference>
<evidence type="ECO:0000313" key="6">
    <source>
        <dbReference type="EMBL" id="MDN3567521.1"/>
    </source>
</evidence>
<dbReference type="PANTHER" id="PTHR40261">
    <property type="match status" value="1"/>
</dbReference>
<dbReference type="InterPro" id="IPR036922">
    <property type="entry name" value="Rieske_2Fe-2S_sf"/>
</dbReference>
<feature type="domain" description="Rieske" evidence="5">
    <location>
        <begin position="12"/>
        <end position="116"/>
    </location>
</feature>